<protein>
    <submittedName>
        <fullName evidence="2">Uncharacterized protein</fullName>
    </submittedName>
</protein>
<sequence length="444" mass="52077">MIPSKIIKRQESLVSNPTQDSPQMKKVQSNLMMVSKASSIPKQFQKNEKLKTNGNKIESIKHSKNNSMNHLSTVENTKIIDSIQNISSIYITNKTDEIQLRNEIQLKAQIIVDLNKNISQLQTQNINQQMMISQLEKDVSQLNQTIEKMCEQLSSSNNDSSIDIQNLKDQILKKDKLISYYKTENHQLLCIIKQGSYSKKKEDKENQPNKTQVNQQDQINYLKDQIDLQRKQFQQTEESLQKQISGLNQFVNELFQQQSSDRLNTNVSSRIDKDNRNRKLSLQNDMDSFQSQLKQLDQQKQKLDNKFENVQCNLNQLTEKQLNSVLTDNLNAQNMKEITKLKQIVQIQKKQIELQQKTILNQHFEIQNLQTLLYKNDQDSIPKKNDNKIHHQEIITKDFTNSPKDEIYHLNDSHSEIKPIYYMDNIQNTFQKFQVITEESTFRS</sequence>
<name>A0A8S1PLU6_9CILI</name>
<evidence type="ECO:0000313" key="3">
    <source>
        <dbReference type="Proteomes" id="UP000692954"/>
    </source>
</evidence>
<feature type="coiled-coil region" evidence="1">
    <location>
        <begin position="279"/>
        <end position="320"/>
    </location>
</feature>
<accession>A0A8S1PLU6</accession>
<feature type="coiled-coil region" evidence="1">
    <location>
        <begin position="118"/>
        <end position="159"/>
    </location>
</feature>
<organism evidence="2 3">
    <name type="scientific">Paramecium sonneborni</name>
    <dbReference type="NCBI Taxonomy" id="65129"/>
    <lineage>
        <taxon>Eukaryota</taxon>
        <taxon>Sar</taxon>
        <taxon>Alveolata</taxon>
        <taxon>Ciliophora</taxon>
        <taxon>Intramacronucleata</taxon>
        <taxon>Oligohymenophorea</taxon>
        <taxon>Peniculida</taxon>
        <taxon>Parameciidae</taxon>
        <taxon>Paramecium</taxon>
    </lineage>
</organism>
<dbReference type="OrthoDB" id="307457at2759"/>
<gene>
    <name evidence="2" type="ORF">PSON_ATCC_30995.1.T0810026</name>
</gene>
<proteinExistence type="predicted"/>
<evidence type="ECO:0000313" key="2">
    <source>
        <dbReference type="EMBL" id="CAD8103804.1"/>
    </source>
</evidence>
<evidence type="ECO:0000256" key="1">
    <source>
        <dbReference type="SAM" id="Coils"/>
    </source>
</evidence>
<dbReference type="AlphaFoldDB" id="A0A8S1PLU6"/>
<keyword evidence="3" id="KW-1185">Reference proteome</keyword>
<comment type="caution">
    <text evidence="2">The sequence shown here is derived from an EMBL/GenBank/DDBJ whole genome shotgun (WGS) entry which is preliminary data.</text>
</comment>
<dbReference type="Proteomes" id="UP000692954">
    <property type="component" value="Unassembled WGS sequence"/>
</dbReference>
<keyword evidence="1" id="KW-0175">Coiled coil</keyword>
<reference evidence="2" key="1">
    <citation type="submission" date="2021-01" db="EMBL/GenBank/DDBJ databases">
        <authorList>
            <consortium name="Genoscope - CEA"/>
            <person name="William W."/>
        </authorList>
    </citation>
    <scope>NUCLEOTIDE SEQUENCE</scope>
</reference>
<dbReference type="EMBL" id="CAJJDN010000081">
    <property type="protein sequence ID" value="CAD8103804.1"/>
    <property type="molecule type" value="Genomic_DNA"/>
</dbReference>